<feature type="transmembrane region" description="Helical" evidence="1">
    <location>
        <begin position="83"/>
        <end position="101"/>
    </location>
</feature>
<sequence>MLAARLVCLRALPCQTIRPSITQASPALRSSSIKVYRLWQPSQSYATRARMGSRRGKLGQDVKDAAFEPSAEAALKADRLGKFILAGGAAVGLGALCYYGMGLSSETGAIERA</sequence>
<evidence type="ECO:0000256" key="1">
    <source>
        <dbReference type="SAM" id="Phobius"/>
    </source>
</evidence>
<feature type="non-terminal residue" evidence="2">
    <location>
        <position position="113"/>
    </location>
</feature>
<evidence type="ECO:0000313" key="3">
    <source>
        <dbReference type="Proteomes" id="UP000578259"/>
    </source>
</evidence>
<evidence type="ECO:0000313" key="2">
    <source>
        <dbReference type="EMBL" id="NWY25268.1"/>
    </source>
</evidence>
<keyword evidence="1" id="KW-0812">Transmembrane</keyword>
<comment type="caution">
    <text evidence="2">The sequence shown here is derived from an EMBL/GenBank/DDBJ whole genome shotgun (WGS) entry which is preliminary data.</text>
</comment>
<proteinExistence type="predicted"/>
<dbReference type="EMBL" id="VZSJ01000575">
    <property type="protein sequence ID" value="NWY25268.1"/>
    <property type="molecule type" value="Genomic_DNA"/>
</dbReference>
<gene>
    <name evidence="2" type="primary">Ghitm</name>
    <name evidence="2" type="ORF">PHEMEL_R11325</name>
</gene>
<name>A0A7K7CYJ3_PHEME</name>
<keyword evidence="3" id="KW-1185">Reference proteome</keyword>
<dbReference type="Proteomes" id="UP000578259">
    <property type="component" value="Unassembled WGS sequence"/>
</dbReference>
<organism evidence="2 3">
    <name type="scientific">Pheucticus melanocephalus</name>
    <name type="common">Black-headed grosbeak</name>
    <name type="synonym">Guiraca melanocephala</name>
    <dbReference type="NCBI Taxonomy" id="371919"/>
    <lineage>
        <taxon>Eukaryota</taxon>
        <taxon>Metazoa</taxon>
        <taxon>Chordata</taxon>
        <taxon>Craniata</taxon>
        <taxon>Vertebrata</taxon>
        <taxon>Euteleostomi</taxon>
        <taxon>Archelosauria</taxon>
        <taxon>Archosauria</taxon>
        <taxon>Dinosauria</taxon>
        <taxon>Saurischia</taxon>
        <taxon>Theropoda</taxon>
        <taxon>Coelurosauria</taxon>
        <taxon>Aves</taxon>
        <taxon>Neognathae</taxon>
        <taxon>Neoaves</taxon>
        <taxon>Telluraves</taxon>
        <taxon>Australaves</taxon>
        <taxon>Passeriformes</taxon>
        <taxon>Cardinalidae</taxon>
        <taxon>Pheucticus</taxon>
    </lineage>
</organism>
<accession>A0A7K7CYJ3</accession>
<dbReference type="AlphaFoldDB" id="A0A7K7CYJ3"/>
<keyword evidence="1" id="KW-1133">Transmembrane helix</keyword>
<keyword evidence="1" id="KW-0472">Membrane</keyword>
<protein>
    <submittedName>
        <fullName evidence="2">GHITM protein</fullName>
    </submittedName>
</protein>
<reference evidence="2 3" key="1">
    <citation type="submission" date="2019-09" db="EMBL/GenBank/DDBJ databases">
        <title>Bird 10,000 Genomes (B10K) Project - Family phase.</title>
        <authorList>
            <person name="Zhang G."/>
        </authorList>
    </citation>
    <scope>NUCLEOTIDE SEQUENCE [LARGE SCALE GENOMIC DNA]</scope>
    <source>
        <strain evidence="2">OUT-0018</strain>
        <tissue evidence="2">Muscle</tissue>
    </source>
</reference>
<feature type="non-terminal residue" evidence="2">
    <location>
        <position position="1"/>
    </location>
</feature>